<organism evidence="3 4">
    <name type="scientific">Plasmodium fragile</name>
    <dbReference type="NCBI Taxonomy" id="5857"/>
    <lineage>
        <taxon>Eukaryota</taxon>
        <taxon>Sar</taxon>
        <taxon>Alveolata</taxon>
        <taxon>Apicomplexa</taxon>
        <taxon>Aconoidasida</taxon>
        <taxon>Haemosporida</taxon>
        <taxon>Plasmodiidae</taxon>
        <taxon>Plasmodium</taxon>
        <taxon>Plasmodium (Plasmodium)</taxon>
    </lineage>
</organism>
<dbReference type="VEuPathDB" id="PlasmoDB:AK88_05661"/>
<dbReference type="InterPro" id="IPR024290">
    <property type="entry name" value="SICA_extracell_a"/>
</dbReference>
<evidence type="ECO:0000313" key="3">
    <source>
        <dbReference type="EMBL" id="KJP84707.1"/>
    </source>
</evidence>
<proteinExistence type="predicted"/>
<accession>A0A0D9QD08</accession>
<dbReference type="Proteomes" id="UP000054561">
    <property type="component" value="Unassembled WGS sequence"/>
</dbReference>
<feature type="domain" description="Schizont-infected cell agglutination extracellular alpha" evidence="2">
    <location>
        <begin position="7"/>
        <end position="141"/>
    </location>
</feature>
<dbReference type="Pfam" id="PF12887">
    <property type="entry name" value="SICA_alpha"/>
    <property type="match status" value="1"/>
</dbReference>
<protein>
    <recommendedName>
        <fullName evidence="2">Schizont-infected cell agglutination extracellular alpha domain-containing protein</fullName>
    </recommendedName>
</protein>
<feature type="compositionally biased region" description="Polar residues" evidence="1">
    <location>
        <begin position="321"/>
        <end position="362"/>
    </location>
</feature>
<dbReference type="GeneID" id="24270975"/>
<reference evidence="3 4" key="1">
    <citation type="submission" date="2014-03" db="EMBL/GenBank/DDBJ databases">
        <title>The Genome Sequence of Plasmodium fragile nilgiri.</title>
        <authorList>
            <consortium name="The Broad Institute Genomics Platform"/>
            <consortium name="The Broad Institute Genome Sequencing Center for Infectious Disease"/>
            <person name="Neafsey D."/>
            <person name="Duraisingh M."/>
            <person name="Young S.K."/>
            <person name="Zeng Q."/>
            <person name="Gargeya S."/>
            <person name="Abouelleil A."/>
            <person name="Alvarado L."/>
            <person name="Chapman S.B."/>
            <person name="Gainer-Dewar J."/>
            <person name="Goldberg J."/>
            <person name="Griggs A."/>
            <person name="Gujja S."/>
            <person name="Hansen M."/>
            <person name="Howarth C."/>
            <person name="Imamovic A."/>
            <person name="Larimer J."/>
            <person name="Pearson M."/>
            <person name="Poon T.W."/>
            <person name="Priest M."/>
            <person name="Roberts A."/>
            <person name="Saif S."/>
            <person name="Shea T."/>
            <person name="Sykes S."/>
            <person name="Wortman J."/>
            <person name="Nusbaum C."/>
            <person name="Birren B."/>
        </authorList>
    </citation>
    <scope>NUCLEOTIDE SEQUENCE [LARGE SCALE GENOMIC DNA]</scope>
    <source>
        <strain evidence="4">nilgiri</strain>
    </source>
</reference>
<evidence type="ECO:0000259" key="2">
    <source>
        <dbReference type="Pfam" id="PF12887"/>
    </source>
</evidence>
<name>A0A0D9QD08_PLAFR</name>
<dbReference type="EMBL" id="KQ030438">
    <property type="protein sequence ID" value="KJP84707.1"/>
    <property type="molecule type" value="Genomic_DNA"/>
</dbReference>
<dbReference type="RefSeq" id="XP_012338686.1">
    <property type="nucleotide sequence ID" value="XM_012483263.1"/>
</dbReference>
<sequence length="362" mass="38572">MEDDNLESYSTNCLNAGYKSLGNKTIFLAKTVADRLMCTLMTGALNFLNKWRKQSGGSNKNDPTNEALKEHIRCAIVNVFMYILLASPCKSQMGINNAWYTVQQMEGGTTGGLITDGKCAQGVFQNIQIGEFDMQTKIQEWLKKNKRVTDKIGGENIQGICKKKLDELGVARQDENDMDESIELTKTEKEAISELGQALKTIVEEVKTAVMQCARENGACIDPSEHAASSQLEDNDSKATVSNSVAGGTTATEPTDKSKHTQKDSSPKAPKEHNGSKDSQEPKVTATPPQQGRADTTAGDAVPSASVSPQAEPSLPPESGASGTAGSATPTNKSGAEAQTPQATVTTNLPDTGSGQDHVTTQ</sequence>
<evidence type="ECO:0000256" key="1">
    <source>
        <dbReference type="SAM" id="MobiDB-lite"/>
    </source>
</evidence>
<feature type="compositionally biased region" description="Polar residues" evidence="1">
    <location>
        <begin position="227"/>
        <end position="253"/>
    </location>
</feature>
<evidence type="ECO:0000313" key="4">
    <source>
        <dbReference type="Proteomes" id="UP000054561"/>
    </source>
</evidence>
<feature type="region of interest" description="Disordered" evidence="1">
    <location>
        <begin position="225"/>
        <end position="362"/>
    </location>
</feature>
<feature type="compositionally biased region" description="Basic and acidic residues" evidence="1">
    <location>
        <begin position="254"/>
        <end position="281"/>
    </location>
</feature>
<feature type="non-terminal residue" evidence="3">
    <location>
        <position position="362"/>
    </location>
</feature>
<dbReference type="AlphaFoldDB" id="A0A0D9QD08"/>
<gene>
    <name evidence="3" type="ORF">AK88_05661</name>
</gene>
<keyword evidence="4" id="KW-1185">Reference proteome</keyword>